<keyword evidence="3" id="KW-0418">Kinase</keyword>
<evidence type="ECO:0000256" key="4">
    <source>
        <dbReference type="ARBA" id="ARBA00022840"/>
    </source>
</evidence>
<dbReference type="PROSITE" id="PS50011">
    <property type="entry name" value="PROTEIN_KINASE_DOM"/>
    <property type="match status" value="1"/>
</dbReference>
<dbReference type="PANTHER" id="PTHR48011">
    <property type="entry name" value="CCR4-NOT TRANSCRIPTIONAL COMPLEX SUBUNIT CAF120-RELATED"/>
    <property type="match status" value="1"/>
</dbReference>
<proteinExistence type="inferred from homology"/>
<reference evidence="8 9" key="1">
    <citation type="submission" date="2024-03" db="EMBL/GenBank/DDBJ databases">
        <authorList>
            <person name="Gkanogiannis A."/>
            <person name="Becerra Lopez-Lavalle L."/>
        </authorList>
    </citation>
    <scope>NUCLEOTIDE SEQUENCE [LARGE SCALE GENOMIC DNA]</scope>
</reference>
<keyword evidence="6" id="KW-0723">Serine/threonine-protein kinase</keyword>
<dbReference type="InterPro" id="IPR017441">
    <property type="entry name" value="Protein_kinase_ATP_BS"/>
</dbReference>
<accession>A0ABP0YPD8</accession>
<keyword evidence="1" id="KW-0808">Transferase</keyword>
<dbReference type="InterPro" id="IPR052751">
    <property type="entry name" value="Plant_MAPKKK"/>
</dbReference>
<evidence type="ECO:0000313" key="8">
    <source>
        <dbReference type="EMBL" id="CAK9320392.1"/>
    </source>
</evidence>
<evidence type="ECO:0000256" key="6">
    <source>
        <dbReference type="RuleBase" id="RU000304"/>
    </source>
</evidence>
<feature type="domain" description="Protein kinase" evidence="7">
    <location>
        <begin position="3"/>
        <end position="273"/>
    </location>
</feature>
<evidence type="ECO:0000256" key="2">
    <source>
        <dbReference type="ARBA" id="ARBA00022741"/>
    </source>
</evidence>
<protein>
    <recommendedName>
        <fullName evidence="7">Protein kinase domain-containing protein</fullName>
    </recommendedName>
</protein>
<gene>
    <name evidence="8" type="ORF">CITCOLO1_LOCUS12440</name>
</gene>
<evidence type="ECO:0000256" key="5">
    <source>
        <dbReference type="PROSITE-ProRule" id="PRU10141"/>
    </source>
</evidence>
<dbReference type="PROSITE" id="PS00108">
    <property type="entry name" value="PROTEIN_KINASE_ST"/>
    <property type="match status" value="1"/>
</dbReference>
<evidence type="ECO:0000256" key="3">
    <source>
        <dbReference type="ARBA" id="ARBA00022777"/>
    </source>
</evidence>
<dbReference type="InterPro" id="IPR011009">
    <property type="entry name" value="Kinase-like_dom_sf"/>
</dbReference>
<evidence type="ECO:0000259" key="7">
    <source>
        <dbReference type="PROSITE" id="PS50011"/>
    </source>
</evidence>
<evidence type="ECO:0000313" key="9">
    <source>
        <dbReference type="Proteomes" id="UP001642487"/>
    </source>
</evidence>
<sequence length="356" mass="39866">MEWVRGDEIGHGSFATINFATPSNTYSAHQFPPLMAVKSSGAVSSASLKNEKQVLDLLGVDCPQIIRCFGDSCSYENGEELYNLFLEYASGGSLADRIQSRGGRLPEFEVRRYTRTILEGLRYIHGKGFVHCDVKPRNILVFHDGDVKIADFGLSKKAGKNRAETGGEVGRFQLRGSPLYMSPESVNDNEYESPCDIWAVGCAVVEMLTGKPAWNCRPESNVYSLLLKIGIGEELPEIPKDLSEEGKDFLRKCLVKDPSKRWTADMLLKHPFVAESGCSVPLTTMDEPSTSPRCPFDFEDWASIQSEEGDQRIEEESNCWLNWSCSWLCCPRERLLQLVDNGPVNWSVTDSWVTVR</sequence>
<keyword evidence="2 5" id="KW-0547">Nucleotide-binding</keyword>
<organism evidence="8 9">
    <name type="scientific">Citrullus colocynthis</name>
    <name type="common">colocynth</name>
    <dbReference type="NCBI Taxonomy" id="252529"/>
    <lineage>
        <taxon>Eukaryota</taxon>
        <taxon>Viridiplantae</taxon>
        <taxon>Streptophyta</taxon>
        <taxon>Embryophyta</taxon>
        <taxon>Tracheophyta</taxon>
        <taxon>Spermatophyta</taxon>
        <taxon>Magnoliopsida</taxon>
        <taxon>eudicotyledons</taxon>
        <taxon>Gunneridae</taxon>
        <taxon>Pentapetalae</taxon>
        <taxon>rosids</taxon>
        <taxon>fabids</taxon>
        <taxon>Cucurbitales</taxon>
        <taxon>Cucurbitaceae</taxon>
        <taxon>Benincaseae</taxon>
        <taxon>Citrullus</taxon>
    </lineage>
</organism>
<dbReference type="Gene3D" id="3.30.200.20">
    <property type="entry name" value="Phosphorylase Kinase, domain 1"/>
    <property type="match status" value="1"/>
</dbReference>
<dbReference type="PANTHER" id="PTHR48011:SF18">
    <property type="entry name" value="MITOGEN-ACTIVATED PROTEIN KINASE KINASE KINASE 19-RELATED"/>
    <property type="match status" value="1"/>
</dbReference>
<feature type="binding site" evidence="5">
    <location>
        <position position="38"/>
    </location>
    <ligand>
        <name>ATP</name>
        <dbReference type="ChEBI" id="CHEBI:30616"/>
    </ligand>
</feature>
<keyword evidence="9" id="KW-1185">Reference proteome</keyword>
<dbReference type="Proteomes" id="UP001642487">
    <property type="component" value="Chromosome 4"/>
</dbReference>
<dbReference type="SMART" id="SM00220">
    <property type="entry name" value="S_TKc"/>
    <property type="match status" value="1"/>
</dbReference>
<dbReference type="InterPro" id="IPR008271">
    <property type="entry name" value="Ser/Thr_kinase_AS"/>
</dbReference>
<keyword evidence="4 5" id="KW-0067">ATP-binding</keyword>
<dbReference type="Gene3D" id="1.10.510.10">
    <property type="entry name" value="Transferase(Phosphotransferase) domain 1"/>
    <property type="match status" value="1"/>
</dbReference>
<dbReference type="PROSITE" id="PS00107">
    <property type="entry name" value="PROTEIN_KINASE_ATP"/>
    <property type="match status" value="1"/>
</dbReference>
<comment type="similarity">
    <text evidence="6">Belongs to the protein kinase superfamily.</text>
</comment>
<dbReference type="EMBL" id="OZ021738">
    <property type="protein sequence ID" value="CAK9320392.1"/>
    <property type="molecule type" value="Genomic_DNA"/>
</dbReference>
<dbReference type="SUPFAM" id="SSF56112">
    <property type="entry name" value="Protein kinase-like (PK-like)"/>
    <property type="match status" value="1"/>
</dbReference>
<dbReference type="CDD" id="cd06606">
    <property type="entry name" value="STKc_MAPKKK"/>
    <property type="match status" value="1"/>
</dbReference>
<dbReference type="InterPro" id="IPR000719">
    <property type="entry name" value="Prot_kinase_dom"/>
</dbReference>
<dbReference type="Pfam" id="PF00069">
    <property type="entry name" value="Pkinase"/>
    <property type="match status" value="1"/>
</dbReference>
<evidence type="ECO:0000256" key="1">
    <source>
        <dbReference type="ARBA" id="ARBA00022679"/>
    </source>
</evidence>
<name>A0ABP0YPD8_9ROSI</name>